<reference evidence="2 3" key="1">
    <citation type="journal article" date="2014" name="Proc. Natl. Acad. Sci. U.S.A.">
        <title>Trajectory and genomic determinants of fungal-pathogen speciation and host adaptation.</title>
        <authorList>
            <person name="Hu X."/>
            <person name="Xiao G."/>
            <person name="Zheng P."/>
            <person name="Shang Y."/>
            <person name="Su Y."/>
            <person name="Zhang X."/>
            <person name="Liu X."/>
            <person name="Zhan S."/>
            <person name="St Leger R.J."/>
            <person name="Wang C."/>
        </authorList>
    </citation>
    <scope>NUCLEOTIDE SEQUENCE [LARGE SCALE GENOMIC DNA]</scope>
    <source>
        <strain evidence="2 3">ARSEF 1941</strain>
    </source>
</reference>
<dbReference type="EMBL" id="AZHE01000030">
    <property type="protein sequence ID" value="KHN94774.1"/>
    <property type="molecule type" value="Genomic_DNA"/>
</dbReference>
<accession>A0A0B2WMA2</accession>
<dbReference type="GeneID" id="63741825"/>
<protein>
    <submittedName>
        <fullName evidence="2">Uncharacterized protein</fullName>
    </submittedName>
</protein>
<evidence type="ECO:0000256" key="1">
    <source>
        <dbReference type="SAM" id="MobiDB-lite"/>
    </source>
</evidence>
<dbReference type="AlphaFoldDB" id="A0A0B2WMA2"/>
<proteinExistence type="predicted"/>
<dbReference type="Proteomes" id="UP000030816">
    <property type="component" value="Unassembled WGS sequence"/>
</dbReference>
<evidence type="ECO:0000313" key="2">
    <source>
        <dbReference type="EMBL" id="KHN94774.1"/>
    </source>
</evidence>
<comment type="caution">
    <text evidence="2">The sequence shown here is derived from an EMBL/GenBank/DDBJ whole genome shotgun (WGS) entry which is preliminary data.</text>
</comment>
<feature type="compositionally biased region" description="Low complexity" evidence="1">
    <location>
        <begin position="18"/>
        <end position="36"/>
    </location>
</feature>
<sequence>MYSPPPPPPRAPSPPPSMTSNFSESSSSSSSSSPAMSFEMRPFRLPTWSWRCPRCAFSYRVSATVRCLECGQRLGRRLVRRTTTDGAVLQLQDATDDFDIDGWAAQRNWARTTREIAAEAQVGRGEALDRPPRPRPSCYLDCAHPGECYLAMDPVPHDWDSRWRFRRYSWIR</sequence>
<dbReference type="STRING" id="1081103.A0A0B2WMA2"/>
<name>A0A0B2WMA2_METAS</name>
<organism evidence="2 3">
    <name type="scientific">Metarhizium album (strain ARSEF 1941)</name>
    <dbReference type="NCBI Taxonomy" id="1081103"/>
    <lineage>
        <taxon>Eukaryota</taxon>
        <taxon>Fungi</taxon>
        <taxon>Dikarya</taxon>
        <taxon>Ascomycota</taxon>
        <taxon>Pezizomycotina</taxon>
        <taxon>Sordariomycetes</taxon>
        <taxon>Hypocreomycetidae</taxon>
        <taxon>Hypocreales</taxon>
        <taxon>Clavicipitaceae</taxon>
        <taxon>Metarhizium</taxon>
    </lineage>
</organism>
<feature type="region of interest" description="Disordered" evidence="1">
    <location>
        <begin position="1"/>
        <end position="36"/>
    </location>
</feature>
<dbReference type="HOGENOM" id="CLU_1555623_0_0_1"/>
<gene>
    <name evidence="2" type="ORF">MAM_07370</name>
</gene>
<feature type="compositionally biased region" description="Pro residues" evidence="1">
    <location>
        <begin position="1"/>
        <end position="17"/>
    </location>
</feature>
<evidence type="ECO:0000313" key="3">
    <source>
        <dbReference type="Proteomes" id="UP000030816"/>
    </source>
</evidence>
<dbReference type="RefSeq" id="XP_040675840.1">
    <property type="nucleotide sequence ID" value="XM_040826168.1"/>
</dbReference>
<keyword evidence="3" id="KW-1185">Reference proteome</keyword>